<dbReference type="Proteomes" id="UP000184139">
    <property type="component" value="Unassembled WGS sequence"/>
</dbReference>
<feature type="transmembrane region" description="Helical" evidence="1">
    <location>
        <begin position="94"/>
        <end position="120"/>
    </location>
</feature>
<evidence type="ECO:0008006" key="4">
    <source>
        <dbReference type="Google" id="ProtNLM"/>
    </source>
</evidence>
<evidence type="ECO:0000313" key="2">
    <source>
        <dbReference type="EMBL" id="SHI05834.1"/>
    </source>
</evidence>
<dbReference type="EMBL" id="FQXS01000026">
    <property type="protein sequence ID" value="SHI05834.1"/>
    <property type="molecule type" value="Genomic_DNA"/>
</dbReference>
<organism evidence="2 3">
    <name type="scientific">Desulfofustis glycolicus DSM 9705</name>
    <dbReference type="NCBI Taxonomy" id="1121409"/>
    <lineage>
        <taxon>Bacteria</taxon>
        <taxon>Pseudomonadati</taxon>
        <taxon>Thermodesulfobacteriota</taxon>
        <taxon>Desulfobulbia</taxon>
        <taxon>Desulfobulbales</taxon>
        <taxon>Desulfocapsaceae</taxon>
        <taxon>Desulfofustis</taxon>
    </lineage>
</organism>
<dbReference type="AlphaFoldDB" id="A0A1M5Y1Z6"/>
<feature type="transmembrane region" description="Helical" evidence="1">
    <location>
        <begin position="20"/>
        <end position="53"/>
    </location>
</feature>
<dbReference type="STRING" id="1121409.SAMN02745124_03553"/>
<keyword evidence="3" id="KW-1185">Reference proteome</keyword>
<keyword evidence="1" id="KW-1133">Transmembrane helix</keyword>
<name>A0A1M5Y1Z6_9BACT</name>
<keyword evidence="1" id="KW-0472">Membrane</keyword>
<accession>A0A1M5Y1Z6</accession>
<protein>
    <recommendedName>
        <fullName evidence="4">DUF106 domain-containing protein</fullName>
    </recommendedName>
</protein>
<keyword evidence="1" id="KW-0812">Transmembrane</keyword>
<dbReference type="OrthoDB" id="1806539at2"/>
<reference evidence="2 3" key="1">
    <citation type="submission" date="2016-11" db="EMBL/GenBank/DDBJ databases">
        <authorList>
            <person name="Jaros S."/>
            <person name="Januszkiewicz K."/>
            <person name="Wedrychowicz H."/>
        </authorList>
    </citation>
    <scope>NUCLEOTIDE SEQUENCE [LARGE SCALE GENOMIC DNA]</scope>
    <source>
        <strain evidence="2 3">DSM 9705</strain>
    </source>
</reference>
<evidence type="ECO:0000313" key="3">
    <source>
        <dbReference type="Proteomes" id="UP000184139"/>
    </source>
</evidence>
<sequence>MDLQTFLTLIDPWLIVPYRAVAPAVAGYLLGTTILALYCVVIGDLSATLVAFLNRGYLSKLRRKMEHHHHLSEKALMMGDKESYKAVNKQGLDAFGYSFSMGAALFCVSIWPMPFALAWLNSRFAEAPLQLPATLPLLGGRELHYFTSFLLLYILARIGYSLIMGRVAWYKAIKARVTGLGGVPEPGQS</sequence>
<feature type="transmembrane region" description="Helical" evidence="1">
    <location>
        <begin position="143"/>
        <end position="163"/>
    </location>
</feature>
<dbReference type="RefSeq" id="WP_073378149.1">
    <property type="nucleotide sequence ID" value="NZ_FQXS01000026.1"/>
</dbReference>
<proteinExistence type="predicted"/>
<gene>
    <name evidence="2" type="ORF">SAMN02745124_03553</name>
</gene>
<evidence type="ECO:0000256" key="1">
    <source>
        <dbReference type="SAM" id="Phobius"/>
    </source>
</evidence>